<evidence type="ECO:0000256" key="7">
    <source>
        <dbReference type="ARBA" id="ARBA00023136"/>
    </source>
</evidence>
<accession>A0ABV6IL05</accession>
<name>A0ABV6IL05_9PROT</name>
<dbReference type="InterPro" id="IPR017540">
    <property type="entry name" value="Exosortase-1"/>
</dbReference>
<dbReference type="InterPro" id="IPR019127">
    <property type="entry name" value="Exosortase"/>
</dbReference>
<feature type="transmembrane region" description="Helical" evidence="8">
    <location>
        <begin position="302"/>
        <end position="326"/>
    </location>
</feature>
<dbReference type="NCBIfam" id="TIGR03109">
    <property type="entry name" value="exosort_XrtA"/>
    <property type="match status" value="1"/>
</dbReference>
<evidence type="ECO:0000256" key="5">
    <source>
        <dbReference type="ARBA" id="ARBA00022801"/>
    </source>
</evidence>
<feature type="transmembrane region" description="Helical" evidence="8">
    <location>
        <begin position="81"/>
        <end position="99"/>
    </location>
</feature>
<comment type="caution">
    <text evidence="9">The sequence shown here is derived from an EMBL/GenBank/DDBJ whole genome shotgun (WGS) entry which is preliminary data.</text>
</comment>
<keyword evidence="6 8" id="KW-1133">Transmembrane helix</keyword>
<sequence>MNALGNRIQVQAPPRQARWGATLAVSVAALALFGFLFREEILAAVRTWESSTAYNHCWLVLPMAVWLAWTRRDRLARLGPMPSPILALLILPPAVAWLLAERMGIMEGRQLAAIGLFWAMALALLGWRLCRAMAAPLLYLIFLVPFGEFLVPLLQSVTAHFVELGLRVLGIPHYVDSLIIETPAGTFLVAEACAGLRFLVAALAFGALYAFTLFRSPGRRFAVLLAALVVPVVANGIRALGIVVLAQHLGSAEAAAADHVVYGWGFFSVVIILLILVGLPFREDMPPEPGTRPAPLREPVGAARLALAAVLVGLFAGAAPALAAGLNDAAGVAPLAATPRLEPTAGCTAMADGALDCGALTASARLLVFPARTTWAGVAAARRRLLGNEDEALAFRIEAGPATWDARQPPAGNETVAAAAWLDGHLAGDGLRSRATQALNSLGGQGGLPVVVAIALRPKAGDAAAPTPAERRALLTAIAGSQAELVGRADALSRRAGS</sequence>
<feature type="transmembrane region" description="Helical" evidence="8">
    <location>
        <begin position="52"/>
        <end position="69"/>
    </location>
</feature>
<comment type="subcellular location">
    <subcellularLocation>
        <location evidence="1">Cell membrane</location>
        <topology evidence="1">Multi-pass membrane protein</topology>
    </subcellularLocation>
</comment>
<feature type="transmembrane region" description="Helical" evidence="8">
    <location>
        <begin position="221"/>
        <end position="249"/>
    </location>
</feature>
<dbReference type="InterPro" id="IPR026392">
    <property type="entry name" value="Exo/Archaeosortase_dom"/>
</dbReference>
<evidence type="ECO:0000256" key="6">
    <source>
        <dbReference type="ARBA" id="ARBA00022989"/>
    </source>
</evidence>
<dbReference type="EMBL" id="JBHLVZ010000001">
    <property type="protein sequence ID" value="MFC0384242.1"/>
    <property type="molecule type" value="Genomic_DNA"/>
</dbReference>
<keyword evidence="4 8" id="KW-0812">Transmembrane</keyword>
<dbReference type="EC" id="3.4.22.-" evidence="9"/>
<evidence type="ECO:0000256" key="3">
    <source>
        <dbReference type="ARBA" id="ARBA00022670"/>
    </source>
</evidence>
<dbReference type="NCBIfam" id="TIGR02602">
    <property type="entry name" value="8TM_EpsH"/>
    <property type="match status" value="1"/>
</dbReference>
<keyword evidence="10" id="KW-1185">Reference proteome</keyword>
<feature type="transmembrane region" description="Helical" evidence="8">
    <location>
        <begin position="261"/>
        <end position="281"/>
    </location>
</feature>
<dbReference type="RefSeq" id="WP_377048265.1">
    <property type="nucleotide sequence ID" value="NZ_JBHLVZ010000001.1"/>
</dbReference>
<dbReference type="NCBIfam" id="TIGR04178">
    <property type="entry name" value="exo_archaeo"/>
    <property type="match status" value="1"/>
</dbReference>
<feature type="transmembrane region" description="Helical" evidence="8">
    <location>
        <begin position="20"/>
        <end position="37"/>
    </location>
</feature>
<evidence type="ECO:0000313" key="10">
    <source>
        <dbReference type="Proteomes" id="UP001589789"/>
    </source>
</evidence>
<keyword evidence="5 9" id="KW-0378">Hydrolase</keyword>
<evidence type="ECO:0000256" key="2">
    <source>
        <dbReference type="ARBA" id="ARBA00022475"/>
    </source>
</evidence>
<feature type="transmembrane region" description="Helical" evidence="8">
    <location>
        <begin position="137"/>
        <end position="157"/>
    </location>
</feature>
<proteinExistence type="predicted"/>
<feature type="transmembrane region" description="Helical" evidence="8">
    <location>
        <begin position="194"/>
        <end position="214"/>
    </location>
</feature>
<dbReference type="Proteomes" id="UP001589789">
    <property type="component" value="Unassembled WGS sequence"/>
</dbReference>
<dbReference type="InterPro" id="IPR013426">
    <property type="entry name" value="EpsH-like"/>
</dbReference>
<evidence type="ECO:0000313" key="9">
    <source>
        <dbReference type="EMBL" id="MFC0384242.1"/>
    </source>
</evidence>
<evidence type="ECO:0000256" key="4">
    <source>
        <dbReference type="ARBA" id="ARBA00022692"/>
    </source>
</evidence>
<protein>
    <submittedName>
        <fullName evidence="9">Exosortase A</fullName>
        <ecNumber evidence="9">3.4.22.-</ecNumber>
    </submittedName>
</protein>
<feature type="transmembrane region" description="Helical" evidence="8">
    <location>
        <begin position="111"/>
        <end position="130"/>
    </location>
</feature>
<gene>
    <name evidence="9" type="primary">xrtA</name>
    <name evidence="9" type="ORF">ACFFIC_01605</name>
</gene>
<reference evidence="9 10" key="1">
    <citation type="submission" date="2024-09" db="EMBL/GenBank/DDBJ databases">
        <authorList>
            <person name="Sun Q."/>
            <person name="Mori K."/>
        </authorList>
    </citation>
    <scope>NUCLEOTIDE SEQUENCE [LARGE SCALE GENOMIC DNA]</scope>
    <source>
        <strain evidence="9 10">CCM 7468</strain>
    </source>
</reference>
<dbReference type="GO" id="GO:0016787">
    <property type="term" value="F:hydrolase activity"/>
    <property type="evidence" value="ECO:0007669"/>
    <property type="project" value="UniProtKB-KW"/>
</dbReference>
<organism evidence="9 10">
    <name type="scientific">Muricoccus vinaceus</name>
    <dbReference type="NCBI Taxonomy" id="424704"/>
    <lineage>
        <taxon>Bacteria</taxon>
        <taxon>Pseudomonadati</taxon>
        <taxon>Pseudomonadota</taxon>
        <taxon>Alphaproteobacteria</taxon>
        <taxon>Acetobacterales</taxon>
        <taxon>Roseomonadaceae</taxon>
        <taxon>Muricoccus</taxon>
    </lineage>
</organism>
<keyword evidence="3" id="KW-0645">Protease</keyword>
<dbReference type="Pfam" id="PF09721">
    <property type="entry name" value="Exosortase_EpsH"/>
    <property type="match status" value="1"/>
</dbReference>
<keyword evidence="7 8" id="KW-0472">Membrane</keyword>
<keyword evidence="2" id="KW-1003">Cell membrane</keyword>
<evidence type="ECO:0000256" key="1">
    <source>
        <dbReference type="ARBA" id="ARBA00004651"/>
    </source>
</evidence>
<evidence type="ECO:0000256" key="8">
    <source>
        <dbReference type="SAM" id="Phobius"/>
    </source>
</evidence>